<evidence type="ECO:0000256" key="6">
    <source>
        <dbReference type="ARBA" id="ARBA00023002"/>
    </source>
</evidence>
<dbReference type="OrthoDB" id="3944240at2759"/>
<dbReference type="InterPro" id="IPR013112">
    <property type="entry name" value="FAD-bd_8"/>
</dbReference>
<dbReference type="CDD" id="cd06186">
    <property type="entry name" value="NOX_Duox_like_FAD_NADP"/>
    <property type="match status" value="1"/>
</dbReference>
<dbReference type="SFLD" id="SFLDG01168">
    <property type="entry name" value="Ferric_reductase_subgroup_(FRE"/>
    <property type="match status" value="1"/>
</dbReference>
<dbReference type="Pfam" id="PF08030">
    <property type="entry name" value="NAD_binding_6"/>
    <property type="match status" value="1"/>
</dbReference>
<dbReference type="InterPro" id="IPR039261">
    <property type="entry name" value="FNR_nucleotide-bd"/>
</dbReference>
<dbReference type="GO" id="GO:0000293">
    <property type="term" value="F:ferric-chelate reductase activity"/>
    <property type="evidence" value="ECO:0007669"/>
    <property type="project" value="UniProtKB-ARBA"/>
</dbReference>
<evidence type="ECO:0000256" key="9">
    <source>
        <dbReference type="SAM" id="Phobius"/>
    </source>
</evidence>
<gene>
    <name evidence="13" type="ORF">PSHT_06153</name>
</gene>
<feature type="transmembrane region" description="Helical" evidence="9">
    <location>
        <begin position="246"/>
        <end position="263"/>
    </location>
</feature>
<evidence type="ECO:0000256" key="8">
    <source>
        <dbReference type="ARBA" id="ARBA00023136"/>
    </source>
</evidence>
<dbReference type="PANTHER" id="PTHR32361">
    <property type="entry name" value="FERRIC/CUPRIC REDUCTASE TRANSMEMBRANE COMPONENT"/>
    <property type="match status" value="1"/>
</dbReference>
<keyword evidence="8 9" id="KW-0472">Membrane</keyword>
<feature type="transmembrane region" description="Helical" evidence="9">
    <location>
        <begin position="104"/>
        <end position="124"/>
    </location>
</feature>
<evidence type="ECO:0000256" key="2">
    <source>
        <dbReference type="ARBA" id="ARBA00022448"/>
    </source>
</evidence>
<evidence type="ECO:0000256" key="3">
    <source>
        <dbReference type="ARBA" id="ARBA00022692"/>
    </source>
</evidence>
<keyword evidence="2" id="KW-0813">Transport</keyword>
<reference evidence="13 14" key="1">
    <citation type="submission" date="2017-12" db="EMBL/GenBank/DDBJ databases">
        <title>Gene loss provides genomic basis for host adaptation in cereal stripe rust fungi.</title>
        <authorList>
            <person name="Xia C."/>
        </authorList>
    </citation>
    <scope>NUCLEOTIDE SEQUENCE [LARGE SCALE GENOMIC DNA]</scope>
    <source>
        <strain evidence="13 14">93TX-2</strain>
    </source>
</reference>
<keyword evidence="14" id="KW-1185">Reference proteome</keyword>
<dbReference type="GO" id="GO:0015677">
    <property type="term" value="P:copper ion import"/>
    <property type="evidence" value="ECO:0007669"/>
    <property type="project" value="TreeGrafter"/>
</dbReference>
<dbReference type="VEuPathDB" id="FungiDB:PSHT_06153"/>
<dbReference type="InterPro" id="IPR013121">
    <property type="entry name" value="Fe_red_NAD-bd_6"/>
</dbReference>
<organism evidence="13 14">
    <name type="scientific">Puccinia striiformis</name>
    <dbReference type="NCBI Taxonomy" id="27350"/>
    <lineage>
        <taxon>Eukaryota</taxon>
        <taxon>Fungi</taxon>
        <taxon>Dikarya</taxon>
        <taxon>Basidiomycota</taxon>
        <taxon>Pucciniomycotina</taxon>
        <taxon>Pucciniomycetes</taxon>
        <taxon>Pucciniales</taxon>
        <taxon>Pucciniaceae</taxon>
        <taxon>Puccinia</taxon>
    </lineage>
</organism>
<evidence type="ECO:0000259" key="12">
    <source>
        <dbReference type="Pfam" id="PF08030"/>
    </source>
</evidence>
<dbReference type="InterPro" id="IPR051410">
    <property type="entry name" value="Ferric/Cupric_Reductase"/>
</dbReference>
<proteinExistence type="predicted"/>
<feature type="transmembrane region" description="Helical" evidence="9">
    <location>
        <begin position="181"/>
        <end position="205"/>
    </location>
</feature>
<dbReference type="GO" id="GO:0006826">
    <property type="term" value="P:iron ion transport"/>
    <property type="evidence" value="ECO:0007669"/>
    <property type="project" value="TreeGrafter"/>
</dbReference>
<evidence type="ECO:0000256" key="5">
    <source>
        <dbReference type="ARBA" id="ARBA00022989"/>
    </source>
</evidence>
<evidence type="ECO:0000256" key="4">
    <source>
        <dbReference type="ARBA" id="ARBA00022982"/>
    </source>
</evidence>
<feature type="transmembrane region" description="Helical" evidence="9">
    <location>
        <begin position="20"/>
        <end position="40"/>
    </location>
</feature>
<feature type="domain" description="FAD-binding 8" evidence="11">
    <location>
        <begin position="326"/>
        <end position="370"/>
    </location>
</feature>
<evidence type="ECO:0000259" key="11">
    <source>
        <dbReference type="Pfam" id="PF08022"/>
    </source>
</evidence>
<keyword evidence="7" id="KW-0406">Ion transport</keyword>
<evidence type="ECO:0000313" key="13">
    <source>
        <dbReference type="EMBL" id="POW18139.1"/>
    </source>
</evidence>
<name>A0A2S4W8Q1_9BASI</name>
<reference evidence="14" key="3">
    <citation type="journal article" date="2018" name="Mol. Plant Microbe Interact.">
        <title>Genome sequence resources for the wheat stripe rust pathogen (Puccinia striiformis f. sp. tritici) and the barley stripe rust pathogen (Puccinia striiformis f. sp. hordei).</title>
        <authorList>
            <person name="Xia C."/>
            <person name="Wang M."/>
            <person name="Yin C."/>
            <person name="Cornejo O.E."/>
            <person name="Hulbert S.H."/>
            <person name="Chen X."/>
        </authorList>
    </citation>
    <scope>NUCLEOTIDE SEQUENCE [LARGE SCALE GENOMIC DNA]</scope>
    <source>
        <strain evidence="14">93TX-2</strain>
    </source>
</reference>
<comment type="subcellular location">
    <subcellularLocation>
        <location evidence="1">Membrane</location>
        <topology evidence="1">Multi-pass membrane protein</topology>
    </subcellularLocation>
</comment>
<dbReference type="GO" id="GO:0006879">
    <property type="term" value="P:intracellular iron ion homeostasis"/>
    <property type="evidence" value="ECO:0007669"/>
    <property type="project" value="TreeGrafter"/>
</dbReference>
<dbReference type="Gene3D" id="3.40.50.80">
    <property type="entry name" value="Nucleotide-binding domain of ferredoxin-NADP reductase (FNR) module"/>
    <property type="match status" value="1"/>
</dbReference>
<keyword evidence="5 9" id="KW-1133">Transmembrane helix</keyword>
<evidence type="ECO:0000256" key="7">
    <source>
        <dbReference type="ARBA" id="ARBA00023065"/>
    </source>
</evidence>
<feature type="transmembrane region" description="Helical" evidence="9">
    <location>
        <begin position="146"/>
        <end position="169"/>
    </location>
</feature>
<dbReference type="InterPro" id="IPR013130">
    <property type="entry name" value="Fe3_Rdtase_TM_dom"/>
</dbReference>
<comment type="caution">
    <text evidence="13">The sequence shown here is derived from an EMBL/GenBank/DDBJ whole genome shotgun (WGS) entry which is preliminary data.</text>
</comment>
<dbReference type="SFLD" id="SFLDS00052">
    <property type="entry name" value="Ferric_Reductase_Domain"/>
    <property type="match status" value="1"/>
</dbReference>
<dbReference type="VEuPathDB" id="FungiDB:PSTT_08750"/>
<sequence length="672" mass="74780">MSAPAPPVLPPSMLNWHKPDWIYVSVVIGFISFLIARRIALYSIDRSLRGGGKPGLKSDALVRPARWHNIVFSYEAFQTKVLNRPAIYRIGGVNIFGSLDCGEVVMISLLYLSNLLLIILPIRYTKMLTLTGALREKVALRATRCVVIQLPILFATAGRCSLLSSLVGASYRSINFIHRALGRLCFLLAIVHCLCAISTLSLMAGPQAGLILRTQPTFRFAMGAISCFFISATLSLQWIRHRRFNLFLITHVFAAAMVLPLIYHHKPVCGPWLIASAVIWAIDRLNRWTGIILNHVFASLFVRSNGIGTITATVDRLDGAIVLRIPMHFTWSPGQHVYISFWSTKMFSKPWLFGRWHPFTLTNLSSDGTLRRKDGTEVSYNERRHGRDAVWFKFDKEPPNGWRRTPDFWIDSFNVLTPLRHHPSSPHDPSLDNSLTDEIILNFTIIQVLIDGPYGGNGGSIASYSTLVLVAGGAGITYVLGVLEGVAISARRNQGGQLRRVEVHWVLRNQAQLSWVEDRINEIREILEGFDLVIVTHAYITKGVPASVGFRSELVSRPVPIAVRLGPMGNHEYLKMIRQAPTPTSPTTTCGSITEKEEKNVFSQTAGRPNLDHLIAAACQQSLGRVLVHVCGPRSLSDAVKLSAARQSSPLEAWKGNLSRCIVIHHDLFNTT</sequence>
<dbReference type="GO" id="GO:0005886">
    <property type="term" value="C:plasma membrane"/>
    <property type="evidence" value="ECO:0007669"/>
    <property type="project" value="TreeGrafter"/>
</dbReference>
<keyword evidence="3 9" id="KW-0812">Transmembrane</keyword>
<dbReference type="AlphaFoldDB" id="A0A2S4W8Q1"/>
<dbReference type="SUPFAM" id="SSF52343">
    <property type="entry name" value="Ferredoxin reductase-like, C-terminal NADP-linked domain"/>
    <property type="match status" value="1"/>
</dbReference>
<keyword evidence="4" id="KW-0249">Electron transport</keyword>
<evidence type="ECO:0000259" key="10">
    <source>
        <dbReference type="Pfam" id="PF01794"/>
    </source>
</evidence>
<dbReference type="EMBL" id="PKSM01000070">
    <property type="protein sequence ID" value="POW18139.1"/>
    <property type="molecule type" value="Genomic_DNA"/>
</dbReference>
<feature type="domain" description="Ferric reductase NAD binding" evidence="12">
    <location>
        <begin position="464"/>
        <end position="643"/>
    </location>
</feature>
<evidence type="ECO:0000313" key="14">
    <source>
        <dbReference type="Proteomes" id="UP000238274"/>
    </source>
</evidence>
<accession>A0A2S4W8Q1</accession>
<keyword evidence="6" id="KW-0560">Oxidoreductase</keyword>
<dbReference type="PANTHER" id="PTHR32361:SF9">
    <property type="entry name" value="FERRIC REDUCTASE TRANSMEMBRANE COMPONENT 3-RELATED"/>
    <property type="match status" value="1"/>
</dbReference>
<evidence type="ECO:0000256" key="1">
    <source>
        <dbReference type="ARBA" id="ARBA00004141"/>
    </source>
</evidence>
<feature type="domain" description="Ferric oxidoreductase" evidence="10">
    <location>
        <begin position="146"/>
        <end position="259"/>
    </location>
</feature>
<dbReference type="Pfam" id="PF08022">
    <property type="entry name" value="FAD_binding_8"/>
    <property type="match status" value="1"/>
</dbReference>
<reference evidence="14" key="2">
    <citation type="journal article" date="2018" name="BMC Genomics">
        <title>Genomic insights into host adaptation between the wheat stripe rust pathogen (Puccinia striiformis f. sp. tritici) and the barley stripe rust pathogen (Puccinia striiformis f. sp. hordei).</title>
        <authorList>
            <person name="Xia C."/>
            <person name="Wang M."/>
            <person name="Yin C."/>
            <person name="Cornejo O.E."/>
            <person name="Hulbert S.H."/>
            <person name="Chen X."/>
        </authorList>
    </citation>
    <scope>NUCLEOTIDE SEQUENCE [LARGE SCALE GENOMIC DNA]</scope>
    <source>
        <strain evidence="14">93TX-2</strain>
    </source>
</reference>
<feature type="transmembrane region" description="Helical" evidence="9">
    <location>
        <begin position="217"/>
        <end position="239"/>
    </location>
</feature>
<dbReference type="Proteomes" id="UP000238274">
    <property type="component" value="Unassembled WGS sequence"/>
</dbReference>
<protein>
    <recommendedName>
        <fullName evidence="15">FAD-binding FR-type domain-containing protein</fullName>
    </recommendedName>
</protein>
<evidence type="ECO:0008006" key="15">
    <source>
        <dbReference type="Google" id="ProtNLM"/>
    </source>
</evidence>
<dbReference type="Pfam" id="PF01794">
    <property type="entry name" value="Ferric_reduct"/>
    <property type="match status" value="1"/>
</dbReference>